<feature type="short sequence motif" description="Histidine triad motif" evidence="2 3">
    <location>
        <begin position="77"/>
        <end position="81"/>
    </location>
</feature>
<sequence>MKLLETDTIFAFMDIGPIARGHCLVIPKHHAAKLSDLPDDQTKDIIPALKKLAIATGAENYNILQNNGRPAHQVVDHVHFHVIPKYADRGDEEGLVIGWPIADKYSSSLHQSAQKDLSKDDITKIFEEMRSKL</sequence>
<gene>
    <name evidence="5" type="ORF">V865_003475</name>
</gene>
<organism evidence="5 6">
    <name type="scientific">Kwoniella europaea PYCC6329</name>
    <dbReference type="NCBI Taxonomy" id="1423913"/>
    <lineage>
        <taxon>Eukaryota</taxon>
        <taxon>Fungi</taxon>
        <taxon>Dikarya</taxon>
        <taxon>Basidiomycota</taxon>
        <taxon>Agaricomycotina</taxon>
        <taxon>Tremellomycetes</taxon>
        <taxon>Tremellales</taxon>
        <taxon>Cryptococcaceae</taxon>
        <taxon>Kwoniella</taxon>
    </lineage>
</organism>
<evidence type="ECO:0000256" key="1">
    <source>
        <dbReference type="PIRSR" id="PIRSR601310-1"/>
    </source>
</evidence>
<evidence type="ECO:0000256" key="2">
    <source>
        <dbReference type="PIRSR" id="PIRSR601310-3"/>
    </source>
</evidence>
<proteinExistence type="predicted"/>
<dbReference type="PROSITE" id="PS51084">
    <property type="entry name" value="HIT_2"/>
    <property type="match status" value="1"/>
</dbReference>
<dbReference type="RefSeq" id="XP_066083365.1">
    <property type="nucleotide sequence ID" value="XM_066227268.1"/>
</dbReference>
<evidence type="ECO:0000259" key="4">
    <source>
        <dbReference type="PROSITE" id="PS51084"/>
    </source>
</evidence>
<evidence type="ECO:0000256" key="3">
    <source>
        <dbReference type="PROSITE-ProRule" id="PRU00464"/>
    </source>
</evidence>
<dbReference type="InterPro" id="IPR019808">
    <property type="entry name" value="Histidine_triad_CS"/>
</dbReference>
<protein>
    <recommendedName>
        <fullName evidence="4">HIT domain-containing protein</fullName>
    </recommendedName>
</protein>
<evidence type="ECO:0000313" key="6">
    <source>
        <dbReference type="Proteomes" id="UP001358614"/>
    </source>
</evidence>
<dbReference type="PRINTS" id="PR00332">
    <property type="entry name" value="HISTRIAD"/>
</dbReference>
<dbReference type="PANTHER" id="PTHR46648">
    <property type="entry name" value="HIT FAMILY PROTEIN 1"/>
    <property type="match status" value="1"/>
</dbReference>
<evidence type="ECO:0000313" key="5">
    <source>
        <dbReference type="EMBL" id="WWD05398.1"/>
    </source>
</evidence>
<name>A0AAX4KH76_9TREE</name>
<dbReference type="EMBL" id="CP144089">
    <property type="protein sequence ID" value="WWD05398.1"/>
    <property type="molecule type" value="Genomic_DNA"/>
</dbReference>
<dbReference type="GO" id="GO:0003824">
    <property type="term" value="F:catalytic activity"/>
    <property type="evidence" value="ECO:0007669"/>
    <property type="project" value="InterPro"/>
</dbReference>
<reference evidence="5 6" key="1">
    <citation type="submission" date="2024-01" db="EMBL/GenBank/DDBJ databases">
        <title>Comparative genomics of Cryptococcus and Kwoniella reveals pathogenesis evolution and contrasting modes of karyotype evolution via chromosome fusion or intercentromeric recombination.</title>
        <authorList>
            <person name="Coelho M.A."/>
            <person name="David-Palma M."/>
            <person name="Shea T."/>
            <person name="Bowers K."/>
            <person name="McGinley-Smith S."/>
            <person name="Mohammad A.W."/>
            <person name="Gnirke A."/>
            <person name="Yurkov A.M."/>
            <person name="Nowrousian M."/>
            <person name="Sun S."/>
            <person name="Cuomo C.A."/>
            <person name="Heitman J."/>
        </authorList>
    </citation>
    <scope>NUCLEOTIDE SEQUENCE [LARGE SCALE GENOMIC DNA]</scope>
    <source>
        <strain evidence="5 6">PYCC6329</strain>
    </source>
</reference>
<keyword evidence="6" id="KW-1185">Reference proteome</keyword>
<feature type="domain" description="HIT" evidence="4">
    <location>
        <begin position="1"/>
        <end position="94"/>
    </location>
</feature>
<dbReference type="InterPro" id="IPR036265">
    <property type="entry name" value="HIT-like_sf"/>
</dbReference>
<dbReference type="GO" id="GO:0009117">
    <property type="term" value="P:nucleotide metabolic process"/>
    <property type="evidence" value="ECO:0007669"/>
    <property type="project" value="TreeGrafter"/>
</dbReference>
<dbReference type="Gene3D" id="3.30.428.10">
    <property type="entry name" value="HIT-like"/>
    <property type="match status" value="1"/>
</dbReference>
<dbReference type="AlphaFoldDB" id="A0AAX4KH76"/>
<dbReference type="PROSITE" id="PS00892">
    <property type="entry name" value="HIT_1"/>
    <property type="match status" value="1"/>
</dbReference>
<dbReference type="GeneID" id="91102278"/>
<dbReference type="Pfam" id="PF01230">
    <property type="entry name" value="HIT"/>
    <property type="match status" value="1"/>
</dbReference>
<dbReference type="InterPro" id="IPR011146">
    <property type="entry name" value="HIT-like"/>
</dbReference>
<dbReference type="SUPFAM" id="SSF54197">
    <property type="entry name" value="HIT-like"/>
    <property type="match status" value="1"/>
</dbReference>
<dbReference type="PANTHER" id="PTHR46648:SF1">
    <property type="entry name" value="ADENOSINE 5'-MONOPHOSPHORAMIDASE HNT1"/>
    <property type="match status" value="1"/>
</dbReference>
<feature type="active site" description="Tele-AMP-histidine intermediate" evidence="1">
    <location>
        <position position="79"/>
    </location>
</feature>
<dbReference type="Proteomes" id="UP001358614">
    <property type="component" value="Chromosome 1"/>
</dbReference>
<dbReference type="KEGG" id="ker:91102278"/>
<accession>A0AAX4KH76</accession>
<dbReference type="InterPro" id="IPR001310">
    <property type="entry name" value="Histidine_triad_HIT"/>
</dbReference>